<keyword evidence="1" id="KW-0812">Transmembrane</keyword>
<feature type="transmembrane region" description="Helical" evidence="1">
    <location>
        <begin position="149"/>
        <end position="172"/>
    </location>
</feature>
<feature type="signal peptide" evidence="2">
    <location>
        <begin position="1"/>
        <end position="23"/>
    </location>
</feature>
<dbReference type="InterPro" id="IPR007038">
    <property type="entry name" value="HupE_UreJ"/>
</dbReference>
<dbReference type="Proteomes" id="UP000053300">
    <property type="component" value="Unassembled WGS sequence"/>
</dbReference>
<gene>
    <name evidence="3" type="ORF">AS359_10870</name>
</gene>
<feature type="transmembrane region" description="Helical" evidence="1">
    <location>
        <begin position="74"/>
        <end position="93"/>
    </location>
</feature>
<keyword evidence="2" id="KW-0732">Signal</keyword>
<comment type="caution">
    <text evidence="3">The sequence shown here is derived from an EMBL/GenBank/DDBJ whole genome shotgun (WGS) entry which is preliminary data.</text>
</comment>
<proteinExistence type="predicted"/>
<dbReference type="Pfam" id="PF04955">
    <property type="entry name" value="HupE_UreJ"/>
    <property type="match status" value="1"/>
</dbReference>
<dbReference type="RefSeq" id="WP_058879896.1">
    <property type="nucleotide sequence ID" value="NZ_LPXH01000026.1"/>
</dbReference>
<feature type="chain" id="PRO_5006938948" evidence="2">
    <location>
        <begin position="24"/>
        <end position="205"/>
    </location>
</feature>
<keyword evidence="4" id="KW-1185">Reference proteome</keyword>
<dbReference type="PIRSF" id="PIRSF016919">
    <property type="entry name" value="HupE_UreJ"/>
    <property type="match status" value="1"/>
</dbReference>
<feature type="transmembrane region" description="Helical" evidence="1">
    <location>
        <begin position="99"/>
        <end position="117"/>
    </location>
</feature>
<reference evidence="3 4" key="1">
    <citation type="submission" date="2015-12" db="EMBL/GenBank/DDBJ databases">
        <title>Complete genome sequence of a multi-drug resistant strain Acidovorax sp. 12322-1.</title>
        <authorList>
            <person name="Ming D."/>
            <person name="Wang M."/>
            <person name="Hu S."/>
            <person name="Zhou Y."/>
            <person name="Jiang T."/>
        </authorList>
    </citation>
    <scope>NUCLEOTIDE SEQUENCE [LARGE SCALE GENOMIC DNA]</scope>
    <source>
        <strain evidence="3 4">12322-1</strain>
    </source>
</reference>
<dbReference type="AlphaFoldDB" id="A0A0W7YZZ7"/>
<dbReference type="STRING" id="225992.B5M06_12240"/>
<dbReference type="EMBL" id="LPXH01000026">
    <property type="protein sequence ID" value="KUF40786.1"/>
    <property type="molecule type" value="Genomic_DNA"/>
</dbReference>
<organism evidence="3 4">
    <name type="scientific">Comamonas kerstersii</name>
    <dbReference type="NCBI Taxonomy" id="225992"/>
    <lineage>
        <taxon>Bacteria</taxon>
        <taxon>Pseudomonadati</taxon>
        <taxon>Pseudomonadota</taxon>
        <taxon>Betaproteobacteria</taxon>
        <taxon>Burkholderiales</taxon>
        <taxon>Comamonadaceae</taxon>
        <taxon>Comamonas</taxon>
    </lineage>
</organism>
<evidence type="ECO:0000313" key="4">
    <source>
        <dbReference type="Proteomes" id="UP000053300"/>
    </source>
</evidence>
<keyword evidence="1" id="KW-0472">Membrane</keyword>
<evidence type="ECO:0000256" key="2">
    <source>
        <dbReference type="SAM" id="SignalP"/>
    </source>
</evidence>
<protein>
    <submittedName>
        <fullName evidence="3">Urease accessory protein UreJ</fullName>
    </submittedName>
</protein>
<feature type="transmembrane region" description="Helical" evidence="1">
    <location>
        <begin position="184"/>
        <end position="202"/>
    </location>
</feature>
<accession>A0A0W7YZZ7</accession>
<keyword evidence="1" id="KW-1133">Transmembrane helix</keyword>
<feature type="transmembrane region" description="Helical" evidence="1">
    <location>
        <begin position="47"/>
        <end position="67"/>
    </location>
</feature>
<evidence type="ECO:0000256" key="1">
    <source>
        <dbReference type="SAM" id="Phobius"/>
    </source>
</evidence>
<feature type="transmembrane region" description="Helical" evidence="1">
    <location>
        <begin position="124"/>
        <end position="143"/>
    </location>
</feature>
<evidence type="ECO:0000313" key="3">
    <source>
        <dbReference type="EMBL" id="KUF40786.1"/>
    </source>
</evidence>
<name>A0A0W7YZZ7_9BURK</name>
<sequence>MKTKHLIAASVAAAAALPLTALAHVGSDGGGHHTFLDSFTHAIAHPFGGADHLAAMLAVGAWSALAFGKSGKAWAAPAGFVALLVAGCLAGFAGLQIPAIEPMIAASVLVLGLLVMVQQKMAAGAAAGLVGVFAFFHGAAHGYELFEESLAPAAGVIVGMAAGSAILHLAGMAVGHQVMRRFQTLAKVAGGLTAALGAFMLTRLA</sequence>